<dbReference type="Gene3D" id="3.20.20.70">
    <property type="entry name" value="Aldolase class I"/>
    <property type="match status" value="1"/>
</dbReference>
<organism evidence="8">
    <name type="scientific">marine sediment metagenome</name>
    <dbReference type="NCBI Taxonomy" id="412755"/>
    <lineage>
        <taxon>unclassified sequences</taxon>
        <taxon>metagenomes</taxon>
        <taxon>ecological metagenomes</taxon>
    </lineage>
</organism>
<accession>X1UAN5</accession>
<dbReference type="PROSITE" id="PS51918">
    <property type="entry name" value="RADICAL_SAM"/>
    <property type="match status" value="1"/>
</dbReference>
<dbReference type="Gene3D" id="1.10.10.10">
    <property type="entry name" value="Winged helix-like DNA-binding domain superfamily/Winged helix DNA-binding domain"/>
    <property type="match status" value="1"/>
</dbReference>
<evidence type="ECO:0000256" key="3">
    <source>
        <dbReference type="ARBA" id="ARBA00022691"/>
    </source>
</evidence>
<comment type="cofactor">
    <cofactor evidence="1">
        <name>[4Fe-4S] cluster</name>
        <dbReference type="ChEBI" id="CHEBI:49883"/>
    </cofactor>
</comment>
<evidence type="ECO:0000259" key="7">
    <source>
        <dbReference type="PROSITE" id="PS51918"/>
    </source>
</evidence>
<dbReference type="GO" id="GO:0003824">
    <property type="term" value="F:catalytic activity"/>
    <property type="evidence" value="ECO:0007669"/>
    <property type="project" value="InterPro"/>
</dbReference>
<name>X1UAN5_9ZZZZ</name>
<dbReference type="Pfam" id="PF04055">
    <property type="entry name" value="Radical_SAM"/>
    <property type="match status" value="1"/>
</dbReference>
<evidence type="ECO:0000256" key="5">
    <source>
        <dbReference type="ARBA" id="ARBA00023004"/>
    </source>
</evidence>
<feature type="domain" description="Radical SAM core" evidence="7">
    <location>
        <begin position="1"/>
        <end position="197"/>
    </location>
</feature>
<keyword evidence="2" id="KW-0004">4Fe-4S</keyword>
<evidence type="ECO:0000256" key="4">
    <source>
        <dbReference type="ARBA" id="ARBA00022723"/>
    </source>
</evidence>
<dbReference type="InterPro" id="IPR007197">
    <property type="entry name" value="rSAM"/>
</dbReference>
<dbReference type="PANTHER" id="PTHR43787">
    <property type="entry name" value="FEMO COFACTOR BIOSYNTHESIS PROTEIN NIFB-RELATED"/>
    <property type="match status" value="1"/>
</dbReference>
<gene>
    <name evidence="8" type="ORF">S12H4_44313</name>
</gene>
<dbReference type="SUPFAM" id="SSF102114">
    <property type="entry name" value="Radical SAM enzymes"/>
    <property type="match status" value="1"/>
</dbReference>
<dbReference type="InterPro" id="IPR036388">
    <property type="entry name" value="WH-like_DNA-bd_sf"/>
</dbReference>
<evidence type="ECO:0000256" key="2">
    <source>
        <dbReference type="ARBA" id="ARBA00022485"/>
    </source>
</evidence>
<sequence>TKKTIQRKEYIESREVLLQIKKAISTQQKIDYITFSGSGEPTLNTNIGSLIREIKKITDIPVVVITNGSLLYKESIRKALLPADLVVPSLDAATAETFYRINRPHPSITFENVVKGLLEFRKEFKGRIWVEIMLVKGINDNSEEIEHFKSIIAKNTFDKIQLNTVVRPPSDKSAFPLSIEELRNIKDLIGGNCEIISEFVRKRQEVSSEKKEKRILELIKRRPVTLSEISASLGINRNEVIKYLDFFAKNGIIKNLK</sequence>
<reference evidence="8" key="1">
    <citation type="journal article" date="2014" name="Front. Microbiol.">
        <title>High frequency of phylogenetically diverse reductive dehalogenase-homologous genes in deep subseafloor sedimentary metagenomes.</title>
        <authorList>
            <person name="Kawai M."/>
            <person name="Futagami T."/>
            <person name="Toyoda A."/>
            <person name="Takaki Y."/>
            <person name="Nishi S."/>
            <person name="Hori S."/>
            <person name="Arai W."/>
            <person name="Tsubouchi T."/>
            <person name="Morono Y."/>
            <person name="Uchiyama I."/>
            <person name="Ito T."/>
            <person name="Fujiyama A."/>
            <person name="Inagaki F."/>
            <person name="Takami H."/>
        </authorList>
    </citation>
    <scope>NUCLEOTIDE SEQUENCE</scope>
    <source>
        <strain evidence="8">Expedition CK06-06</strain>
    </source>
</reference>
<evidence type="ECO:0000256" key="1">
    <source>
        <dbReference type="ARBA" id="ARBA00001966"/>
    </source>
</evidence>
<dbReference type="GO" id="GO:0046872">
    <property type="term" value="F:metal ion binding"/>
    <property type="evidence" value="ECO:0007669"/>
    <property type="project" value="UniProtKB-KW"/>
</dbReference>
<proteinExistence type="predicted"/>
<dbReference type="EMBL" id="BARW01027293">
    <property type="protein sequence ID" value="GAJ14588.1"/>
    <property type="molecule type" value="Genomic_DNA"/>
</dbReference>
<feature type="non-terminal residue" evidence="8">
    <location>
        <position position="1"/>
    </location>
</feature>
<dbReference type="InterPro" id="IPR058240">
    <property type="entry name" value="rSAM_sf"/>
</dbReference>
<dbReference type="AlphaFoldDB" id="X1UAN5"/>
<keyword evidence="6" id="KW-0411">Iron-sulfur</keyword>
<dbReference type="InterPro" id="IPR036390">
    <property type="entry name" value="WH_DNA-bd_sf"/>
</dbReference>
<keyword evidence="3" id="KW-0949">S-adenosyl-L-methionine</keyword>
<evidence type="ECO:0000313" key="8">
    <source>
        <dbReference type="EMBL" id="GAJ14588.1"/>
    </source>
</evidence>
<protein>
    <recommendedName>
        <fullName evidence="7">Radical SAM core domain-containing protein</fullName>
    </recommendedName>
</protein>
<evidence type="ECO:0000256" key="6">
    <source>
        <dbReference type="ARBA" id="ARBA00023014"/>
    </source>
</evidence>
<dbReference type="GO" id="GO:0051539">
    <property type="term" value="F:4 iron, 4 sulfur cluster binding"/>
    <property type="evidence" value="ECO:0007669"/>
    <property type="project" value="UniProtKB-KW"/>
</dbReference>
<keyword evidence="4" id="KW-0479">Metal-binding</keyword>
<dbReference type="CDD" id="cd01335">
    <property type="entry name" value="Radical_SAM"/>
    <property type="match status" value="1"/>
</dbReference>
<keyword evidence="5" id="KW-0408">Iron</keyword>
<feature type="non-terminal residue" evidence="8">
    <location>
        <position position="257"/>
    </location>
</feature>
<comment type="caution">
    <text evidence="8">The sequence shown here is derived from an EMBL/GenBank/DDBJ whole genome shotgun (WGS) entry which is preliminary data.</text>
</comment>
<dbReference type="InterPro" id="IPR013785">
    <property type="entry name" value="Aldolase_TIM"/>
</dbReference>
<dbReference type="SUPFAM" id="SSF46785">
    <property type="entry name" value="Winged helix' DNA-binding domain"/>
    <property type="match status" value="1"/>
</dbReference>
<dbReference type="PANTHER" id="PTHR43787:SF11">
    <property type="entry name" value="UPF0026 PROTEIN SLR1464"/>
    <property type="match status" value="1"/>
</dbReference>